<feature type="domain" description="Neurotransmitter-gated ion-channel ligand-binding" evidence="6">
    <location>
        <begin position="33"/>
        <end position="230"/>
    </location>
</feature>
<evidence type="ECO:0000256" key="1">
    <source>
        <dbReference type="ARBA" id="ARBA00004141"/>
    </source>
</evidence>
<organism evidence="8 9">
    <name type="scientific">Magallana gigas</name>
    <name type="common">Pacific oyster</name>
    <name type="synonym">Crassostrea gigas</name>
    <dbReference type="NCBI Taxonomy" id="29159"/>
    <lineage>
        <taxon>Eukaryota</taxon>
        <taxon>Metazoa</taxon>
        <taxon>Spiralia</taxon>
        <taxon>Lophotrochozoa</taxon>
        <taxon>Mollusca</taxon>
        <taxon>Bivalvia</taxon>
        <taxon>Autobranchia</taxon>
        <taxon>Pteriomorphia</taxon>
        <taxon>Ostreida</taxon>
        <taxon>Ostreoidea</taxon>
        <taxon>Ostreidae</taxon>
        <taxon>Magallana</taxon>
    </lineage>
</organism>
<accession>A0A8W8LK39</accession>
<evidence type="ECO:0000256" key="4">
    <source>
        <dbReference type="ARBA" id="ARBA00023136"/>
    </source>
</evidence>
<dbReference type="AlphaFoldDB" id="A0A8W8LK39"/>
<sequence>MISLGLQCLGLLLFASVALATHLNYDISTYRTTMTSLLSNYSSKVRPIVNQGQSLQLQLSLWIAGINEVSTTDSMMTTTGYLYVRWKDELLNWDSTATGMFWMQFNQKDIWVPDIVLKNGFTDFKMMGGDFYYLYVYNDGWVDWYPYKVFETSCELDVTYYPFDSQKCDIIVKSWSYSRWEVNFTFNDPQIGFYEFVPNHVWHLESYDAETDYTNSQTDLKFTLHLKRKTKYFIANLILPIILVGVLNTFVFMIPADAGEKMGFSVTIFLTFAVFLTIVSGELPKTSDSISILSIYLIIELIISISSIMLSAVQLRIHHRKPTIEIGECFRFLVRAGRRLRCEGRKNDKSMKCFPNSCLNKPRIHEIEVIDCESRMKMNRPVEDEQEEEMDWGDVSSAIDFFAFIFLLCVQVFVTSVMFIYAAAR</sequence>
<proteinExistence type="inferred from homology"/>
<dbReference type="InterPro" id="IPR006029">
    <property type="entry name" value="Neurotrans-gated_channel_TM"/>
</dbReference>
<dbReference type="FunFam" id="2.70.170.10:FF:000028">
    <property type="entry name" value="AcetylCholine Receptor"/>
    <property type="match status" value="1"/>
</dbReference>
<dbReference type="OMA" id="VRIDINE"/>
<keyword evidence="5" id="KW-0406">Ion transport</keyword>
<keyword evidence="2 5" id="KW-0812">Transmembrane</keyword>
<comment type="subcellular location">
    <subcellularLocation>
        <location evidence="1">Membrane</location>
        <topology evidence="1">Multi-pass membrane protein</topology>
    </subcellularLocation>
</comment>
<dbReference type="Proteomes" id="UP000005408">
    <property type="component" value="Unassembled WGS sequence"/>
</dbReference>
<reference evidence="8" key="1">
    <citation type="submission" date="2022-08" db="UniProtKB">
        <authorList>
            <consortium name="EnsemblMetazoa"/>
        </authorList>
    </citation>
    <scope>IDENTIFICATION</scope>
    <source>
        <strain evidence="8">05x7-T-G4-1.051#20</strain>
    </source>
</reference>
<dbReference type="InterPro" id="IPR018000">
    <property type="entry name" value="Neurotransmitter_ion_chnl_CS"/>
</dbReference>
<dbReference type="GO" id="GO:0004888">
    <property type="term" value="F:transmembrane signaling receptor activity"/>
    <property type="evidence" value="ECO:0007669"/>
    <property type="project" value="InterPro"/>
</dbReference>
<dbReference type="SUPFAM" id="SSF63712">
    <property type="entry name" value="Nicotinic receptor ligand binding domain-like"/>
    <property type="match status" value="1"/>
</dbReference>
<evidence type="ECO:0008006" key="10">
    <source>
        <dbReference type="Google" id="ProtNLM"/>
    </source>
</evidence>
<dbReference type="CDD" id="cd18989">
    <property type="entry name" value="LGIC_ECD_cation"/>
    <property type="match status" value="1"/>
</dbReference>
<name>A0A8W8LK39_MAGGI</name>
<dbReference type="GO" id="GO:0005230">
    <property type="term" value="F:extracellular ligand-gated monoatomic ion channel activity"/>
    <property type="evidence" value="ECO:0007669"/>
    <property type="project" value="InterPro"/>
</dbReference>
<dbReference type="InterPro" id="IPR006202">
    <property type="entry name" value="Neur_chan_lig-bd"/>
</dbReference>
<comment type="similarity">
    <text evidence="5">Belongs to the ligand-gated ion channel (TC 1.A.9) family.</text>
</comment>
<evidence type="ECO:0000313" key="9">
    <source>
        <dbReference type="Proteomes" id="UP000005408"/>
    </source>
</evidence>
<dbReference type="GO" id="GO:0016020">
    <property type="term" value="C:membrane"/>
    <property type="evidence" value="ECO:0007669"/>
    <property type="project" value="UniProtKB-SubCell"/>
</dbReference>
<dbReference type="Gene3D" id="2.70.170.10">
    <property type="entry name" value="Neurotransmitter-gated ion-channel ligand-binding domain"/>
    <property type="match status" value="1"/>
</dbReference>
<dbReference type="PRINTS" id="PR00252">
    <property type="entry name" value="NRIONCHANNEL"/>
</dbReference>
<dbReference type="InterPro" id="IPR038050">
    <property type="entry name" value="Neuro_actylchol_rec"/>
</dbReference>
<keyword evidence="5" id="KW-0407">Ion channel</keyword>
<dbReference type="InterPro" id="IPR036719">
    <property type="entry name" value="Neuro-gated_channel_TM_sf"/>
</dbReference>
<dbReference type="InterPro" id="IPR006201">
    <property type="entry name" value="Neur_channel"/>
</dbReference>
<feature type="transmembrane region" description="Helical" evidence="5">
    <location>
        <begin position="293"/>
        <end position="313"/>
    </location>
</feature>
<dbReference type="Gene3D" id="1.20.58.390">
    <property type="entry name" value="Neurotransmitter-gated ion-channel transmembrane domain"/>
    <property type="match status" value="1"/>
</dbReference>
<evidence type="ECO:0000256" key="2">
    <source>
        <dbReference type="ARBA" id="ARBA00022692"/>
    </source>
</evidence>
<evidence type="ECO:0000259" key="7">
    <source>
        <dbReference type="Pfam" id="PF02932"/>
    </source>
</evidence>
<keyword evidence="4 5" id="KW-0472">Membrane</keyword>
<evidence type="ECO:0000313" key="8">
    <source>
        <dbReference type="EnsemblMetazoa" id="G28393.1:cds"/>
    </source>
</evidence>
<feature type="chain" id="PRO_5036515029" description="Neuronal acetylcholine receptor subunit alpha-6" evidence="5">
    <location>
        <begin position="21"/>
        <end position="425"/>
    </location>
</feature>
<evidence type="ECO:0000256" key="5">
    <source>
        <dbReference type="RuleBase" id="RU000687"/>
    </source>
</evidence>
<feature type="domain" description="Neurotransmitter-gated ion-channel transmembrane" evidence="7">
    <location>
        <begin position="237"/>
        <end position="323"/>
    </location>
</feature>
<dbReference type="InterPro" id="IPR036734">
    <property type="entry name" value="Neur_chan_lig-bd_sf"/>
</dbReference>
<dbReference type="EnsemblMetazoa" id="G28393.1">
    <property type="protein sequence ID" value="G28393.1:cds"/>
    <property type="gene ID" value="G28393"/>
</dbReference>
<keyword evidence="9" id="KW-1185">Reference proteome</keyword>
<protein>
    <recommendedName>
        <fullName evidence="10">Neuronal acetylcholine receptor subunit alpha-6</fullName>
    </recommendedName>
</protein>
<dbReference type="Pfam" id="PF02931">
    <property type="entry name" value="Neur_chan_LBD"/>
    <property type="match status" value="1"/>
</dbReference>
<evidence type="ECO:0000259" key="6">
    <source>
        <dbReference type="Pfam" id="PF02931"/>
    </source>
</evidence>
<feature type="signal peptide" evidence="5">
    <location>
        <begin position="1"/>
        <end position="20"/>
    </location>
</feature>
<keyword evidence="5" id="KW-0732">Signal</keyword>
<dbReference type="SUPFAM" id="SSF90112">
    <property type="entry name" value="Neurotransmitter-gated ion-channel transmembrane pore"/>
    <property type="match status" value="1"/>
</dbReference>
<feature type="transmembrane region" description="Helical" evidence="5">
    <location>
        <begin position="232"/>
        <end position="255"/>
    </location>
</feature>
<dbReference type="PANTHER" id="PTHR18945">
    <property type="entry name" value="NEUROTRANSMITTER GATED ION CHANNEL"/>
    <property type="match status" value="1"/>
</dbReference>
<feature type="transmembrane region" description="Helical" evidence="5">
    <location>
        <begin position="401"/>
        <end position="424"/>
    </location>
</feature>
<keyword evidence="5" id="KW-0813">Transport</keyword>
<dbReference type="PROSITE" id="PS00236">
    <property type="entry name" value="NEUROTR_ION_CHANNEL"/>
    <property type="match status" value="1"/>
</dbReference>
<dbReference type="Pfam" id="PF02932">
    <property type="entry name" value="Neur_chan_memb"/>
    <property type="match status" value="1"/>
</dbReference>
<dbReference type="CDD" id="cd19051">
    <property type="entry name" value="LGIC_TM_cation"/>
    <property type="match status" value="1"/>
</dbReference>
<dbReference type="OrthoDB" id="5809364at2759"/>
<feature type="transmembrane region" description="Helical" evidence="5">
    <location>
        <begin position="262"/>
        <end position="281"/>
    </location>
</feature>
<keyword evidence="3 5" id="KW-1133">Transmembrane helix</keyword>
<evidence type="ECO:0000256" key="3">
    <source>
        <dbReference type="ARBA" id="ARBA00022989"/>
    </source>
</evidence>